<gene>
    <name evidence="1" type="ORF">KOR42_46100</name>
</gene>
<accession>A0A5C5VVV1</accession>
<dbReference type="RefSeq" id="WP_146511954.1">
    <property type="nucleotide sequence ID" value="NZ_SIHI01000037.1"/>
</dbReference>
<proteinExistence type="predicted"/>
<evidence type="ECO:0000313" key="2">
    <source>
        <dbReference type="Proteomes" id="UP000317243"/>
    </source>
</evidence>
<reference evidence="1 2" key="1">
    <citation type="submission" date="2019-02" db="EMBL/GenBank/DDBJ databases">
        <title>Deep-cultivation of Planctomycetes and their phenomic and genomic characterization uncovers novel biology.</title>
        <authorList>
            <person name="Wiegand S."/>
            <person name="Jogler M."/>
            <person name="Boedeker C."/>
            <person name="Pinto D."/>
            <person name="Vollmers J."/>
            <person name="Rivas-Marin E."/>
            <person name="Kohn T."/>
            <person name="Peeters S.H."/>
            <person name="Heuer A."/>
            <person name="Rast P."/>
            <person name="Oberbeckmann S."/>
            <person name="Bunk B."/>
            <person name="Jeske O."/>
            <person name="Meyerdierks A."/>
            <person name="Storesund J.E."/>
            <person name="Kallscheuer N."/>
            <person name="Luecker S."/>
            <person name="Lage O.M."/>
            <person name="Pohl T."/>
            <person name="Merkel B.J."/>
            <person name="Hornburger P."/>
            <person name="Mueller R.-W."/>
            <person name="Bruemmer F."/>
            <person name="Labrenz M."/>
            <person name="Spormann A.M."/>
            <person name="Op Den Camp H."/>
            <person name="Overmann J."/>
            <person name="Amann R."/>
            <person name="Jetten M.S.M."/>
            <person name="Mascher T."/>
            <person name="Medema M.H."/>
            <person name="Devos D.P."/>
            <person name="Kaster A.-K."/>
            <person name="Ovreas L."/>
            <person name="Rohde M."/>
            <person name="Galperin M.Y."/>
            <person name="Jogler C."/>
        </authorList>
    </citation>
    <scope>NUCLEOTIDE SEQUENCE [LARGE SCALE GENOMIC DNA]</scope>
    <source>
        <strain evidence="1 2">KOR42</strain>
    </source>
</reference>
<comment type="caution">
    <text evidence="1">The sequence shown here is derived from an EMBL/GenBank/DDBJ whole genome shotgun (WGS) entry which is preliminary data.</text>
</comment>
<dbReference type="AlphaFoldDB" id="A0A5C5VVV1"/>
<sequence length="119" mass="13275">MNEILNADSQQIFLDWSTPAVLQQRVQTFDPVNGSLELLAESVTVHVIPGPDIVRRDQGTVGLKKSTSRSFLVRNEELPEDWNLLTAEITIQEKDYRIASVDSSFVTGTVVLQCESRTA</sequence>
<keyword evidence="2" id="KW-1185">Reference proteome</keyword>
<name>A0A5C5VVV1_9PLAN</name>
<organism evidence="1 2">
    <name type="scientific">Thalassoglobus neptunius</name>
    <dbReference type="NCBI Taxonomy" id="1938619"/>
    <lineage>
        <taxon>Bacteria</taxon>
        <taxon>Pseudomonadati</taxon>
        <taxon>Planctomycetota</taxon>
        <taxon>Planctomycetia</taxon>
        <taxon>Planctomycetales</taxon>
        <taxon>Planctomycetaceae</taxon>
        <taxon>Thalassoglobus</taxon>
    </lineage>
</organism>
<evidence type="ECO:0000313" key="1">
    <source>
        <dbReference type="EMBL" id="TWT42806.1"/>
    </source>
</evidence>
<dbReference type="EMBL" id="SIHI01000037">
    <property type="protein sequence ID" value="TWT42806.1"/>
    <property type="molecule type" value="Genomic_DNA"/>
</dbReference>
<protein>
    <submittedName>
        <fullName evidence="1">Uncharacterized protein</fullName>
    </submittedName>
</protein>
<dbReference type="Proteomes" id="UP000317243">
    <property type="component" value="Unassembled WGS sequence"/>
</dbReference>
<dbReference type="OrthoDB" id="291368at2"/>